<evidence type="ECO:0008006" key="2">
    <source>
        <dbReference type="Google" id="ProtNLM"/>
    </source>
</evidence>
<sequence>MPHDDGKGTLLIRAIDAHLTRTWEFGAITRASSTLRVTRARIMLPKGDGFVDGIAVRASGRDRLVLTQEGAAALFEQLQRLLSRR</sequence>
<dbReference type="EMBL" id="CP163302">
    <property type="protein sequence ID" value="XDP44183.1"/>
    <property type="molecule type" value="Genomic_DNA"/>
</dbReference>
<organism evidence="1">
    <name type="scientific">Sinomonas puerhi</name>
    <dbReference type="NCBI Taxonomy" id="3238584"/>
    <lineage>
        <taxon>Bacteria</taxon>
        <taxon>Bacillati</taxon>
        <taxon>Actinomycetota</taxon>
        <taxon>Actinomycetes</taxon>
        <taxon>Micrococcales</taxon>
        <taxon>Micrococcaceae</taxon>
        <taxon>Sinomonas</taxon>
    </lineage>
</organism>
<protein>
    <recommendedName>
        <fullName evidence="2">GRAM domain-containing protein</fullName>
    </recommendedName>
</protein>
<gene>
    <name evidence="1" type="ORF">AB5L97_12935</name>
</gene>
<reference evidence="1" key="1">
    <citation type="submission" date="2024-07" db="EMBL/GenBank/DDBJ databases">
        <authorList>
            <person name="fu j."/>
        </authorList>
    </citation>
    <scope>NUCLEOTIDE SEQUENCE</scope>
    <source>
        <strain evidence="1">P10A9</strain>
    </source>
</reference>
<dbReference type="AlphaFoldDB" id="A0AB39KZ85"/>
<dbReference type="KEGG" id="spue:AB5L97_12935"/>
<accession>A0AB39KZ85</accession>
<dbReference type="RefSeq" id="WP_369044965.1">
    <property type="nucleotide sequence ID" value="NZ_CP163302.1"/>
</dbReference>
<name>A0AB39KZ85_9MICC</name>
<evidence type="ECO:0000313" key="1">
    <source>
        <dbReference type="EMBL" id="XDP44183.1"/>
    </source>
</evidence>
<proteinExistence type="predicted"/>